<keyword evidence="3" id="KW-1185">Reference proteome</keyword>
<proteinExistence type="predicted"/>
<feature type="domain" description="M23ase beta-sheet core" evidence="1">
    <location>
        <begin position="133"/>
        <end position="161"/>
    </location>
</feature>
<evidence type="ECO:0000313" key="3">
    <source>
        <dbReference type="Proteomes" id="UP000029554"/>
    </source>
</evidence>
<dbReference type="Pfam" id="PF01551">
    <property type="entry name" value="Peptidase_M23"/>
    <property type="match status" value="2"/>
</dbReference>
<dbReference type="AlphaFoldDB" id="A0A095SYM3"/>
<dbReference type="InterPro" id="IPR011055">
    <property type="entry name" value="Dup_hybrid_motif"/>
</dbReference>
<name>A0A095SYM3_9FLAO</name>
<dbReference type="CDD" id="cd12797">
    <property type="entry name" value="M23_peptidase"/>
    <property type="match status" value="1"/>
</dbReference>
<dbReference type="EMBL" id="JRHH01000001">
    <property type="protein sequence ID" value="KGD69632.1"/>
    <property type="molecule type" value="Genomic_DNA"/>
</dbReference>
<gene>
    <name evidence="2" type="ORF">LG45_02435</name>
</gene>
<evidence type="ECO:0000313" key="2">
    <source>
        <dbReference type="EMBL" id="KGD69632.1"/>
    </source>
</evidence>
<reference evidence="2 3" key="1">
    <citation type="submission" date="2014-09" db="EMBL/GenBank/DDBJ databases">
        <title>Whole Genome Shotgun of Flavobacterium aquatile LMG 4008.</title>
        <authorList>
            <person name="Gale A.N."/>
            <person name="Pipes S.E."/>
            <person name="Newman J.D."/>
        </authorList>
    </citation>
    <scope>NUCLEOTIDE SEQUENCE [LARGE SCALE GENOMIC DNA]</scope>
    <source>
        <strain evidence="2 3">LMG 4008</strain>
    </source>
</reference>
<evidence type="ECO:0000259" key="1">
    <source>
        <dbReference type="Pfam" id="PF01551"/>
    </source>
</evidence>
<dbReference type="SUPFAM" id="SSF51261">
    <property type="entry name" value="Duplicated hybrid motif"/>
    <property type="match status" value="1"/>
</dbReference>
<protein>
    <submittedName>
        <fullName evidence="2">Peptidase M23</fullName>
    </submittedName>
</protein>
<dbReference type="RefSeq" id="WP_035124005.1">
    <property type="nucleotide sequence ID" value="NZ_JRHH01000001.1"/>
</dbReference>
<dbReference type="PANTHER" id="PTHR21666">
    <property type="entry name" value="PEPTIDASE-RELATED"/>
    <property type="match status" value="1"/>
</dbReference>
<dbReference type="InterPro" id="IPR016047">
    <property type="entry name" value="M23ase_b-sheet_dom"/>
</dbReference>
<dbReference type="STRING" id="1453498.LG45_02435"/>
<dbReference type="OrthoDB" id="9810477at2"/>
<dbReference type="InterPro" id="IPR050570">
    <property type="entry name" value="Cell_wall_metabolism_enzyme"/>
</dbReference>
<dbReference type="Gene3D" id="2.70.70.10">
    <property type="entry name" value="Glucose Permease (Domain IIA)"/>
    <property type="match status" value="1"/>
</dbReference>
<dbReference type="Proteomes" id="UP000029554">
    <property type="component" value="Unassembled WGS sequence"/>
</dbReference>
<comment type="caution">
    <text evidence="2">The sequence shown here is derived from an EMBL/GenBank/DDBJ whole genome shotgun (WGS) entry which is preliminary data.</text>
</comment>
<sequence length="565" mass="64434">MKNFCIILFFTVFASAQTKYPTDYFRSPLDIPLQLSGNFGELRPNHFHAGFDFKTQQKEGLNVYAVADGYVSRIKISNSGYGKAIYITHSNGFTSVYGHLQNAIGVIDEKIKETQYKEQAYEVELFLKPTDLLVKKGEIIALSGNTGGSEGPHLHFEFRDSATEKIINPMFFGYDKLIPDSKKPIVSSLLVYPIDENSVANQSQRPVSLNLSLQADGTYLSEKVLAMGKIGFGISAHDIDNVSYNNNGTYRTELLSNGKTIFGYQFDEMVFDEARYINYFIDYKRYKTMHQRVQKLFSKNPYPLSNIFSHINDGILDISVNSNQINRLEVSDFKNNKTVINIPIEYSVQKTTLASDVKKTPYFIKYDREANFEKENISVYFPEKTFYEDFYLNFDVANNFLTLHEDLVPVHSNFTISIEDTKSSEKDKEKMFIASVSGNKLYYITTKLVGNTFSCKTRSFGKFTLAKDTTAPRISISKPIEGKWITNQKSVNLTISDDLSGIKTFNGYLNGKWVLFEYESKLKRITHVFKDEFLLDGANNLKVVVTDNVGNSTIFETQFNRSQKK</sequence>
<dbReference type="eggNOG" id="COG0739">
    <property type="taxonomic scope" value="Bacteria"/>
</dbReference>
<dbReference type="GO" id="GO:0004222">
    <property type="term" value="F:metalloendopeptidase activity"/>
    <property type="evidence" value="ECO:0007669"/>
    <property type="project" value="TreeGrafter"/>
</dbReference>
<feature type="domain" description="M23ase beta-sheet core" evidence="1">
    <location>
        <begin position="47"/>
        <end position="103"/>
    </location>
</feature>
<accession>A0A095SYM3</accession>
<organism evidence="2 3">
    <name type="scientific">Flavobacterium aquatile LMG 4008 = ATCC 11947</name>
    <dbReference type="NCBI Taxonomy" id="1453498"/>
    <lineage>
        <taxon>Bacteria</taxon>
        <taxon>Pseudomonadati</taxon>
        <taxon>Bacteroidota</taxon>
        <taxon>Flavobacteriia</taxon>
        <taxon>Flavobacteriales</taxon>
        <taxon>Flavobacteriaceae</taxon>
        <taxon>Flavobacterium</taxon>
    </lineage>
</organism>
<dbReference type="PANTHER" id="PTHR21666:SF285">
    <property type="entry name" value="M23 FAMILY METALLOPEPTIDASE"/>
    <property type="match status" value="1"/>
</dbReference>